<keyword evidence="1" id="KW-0175">Coiled coil</keyword>
<dbReference type="Proteomes" id="UP000789342">
    <property type="component" value="Unassembled WGS sequence"/>
</dbReference>
<proteinExistence type="predicted"/>
<dbReference type="EMBL" id="CAJVPV010007372">
    <property type="protein sequence ID" value="CAG8617975.1"/>
    <property type="molecule type" value="Genomic_DNA"/>
</dbReference>
<dbReference type="AlphaFoldDB" id="A0A9N9CW73"/>
<sequence length="46" mass="5637">LEQSIYWYKKAFENGCEKAQNELVILEKQLERRRRSLQLPKEVEKD</sequence>
<feature type="coiled-coil region" evidence="1">
    <location>
        <begin position="9"/>
        <end position="36"/>
    </location>
</feature>
<evidence type="ECO:0000256" key="1">
    <source>
        <dbReference type="SAM" id="Coils"/>
    </source>
</evidence>
<name>A0A9N9CW73_9GLOM</name>
<protein>
    <submittedName>
        <fullName evidence="2">4457_t:CDS:1</fullName>
    </submittedName>
</protein>
<organism evidence="2 3">
    <name type="scientific">Acaulospora morrowiae</name>
    <dbReference type="NCBI Taxonomy" id="94023"/>
    <lineage>
        <taxon>Eukaryota</taxon>
        <taxon>Fungi</taxon>
        <taxon>Fungi incertae sedis</taxon>
        <taxon>Mucoromycota</taxon>
        <taxon>Glomeromycotina</taxon>
        <taxon>Glomeromycetes</taxon>
        <taxon>Diversisporales</taxon>
        <taxon>Acaulosporaceae</taxon>
        <taxon>Acaulospora</taxon>
    </lineage>
</organism>
<evidence type="ECO:0000313" key="3">
    <source>
        <dbReference type="Proteomes" id="UP000789342"/>
    </source>
</evidence>
<comment type="caution">
    <text evidence="2">The sequence shown here is derived from an EMBL/GenBank/DDBJ whole genome shotgun (WGS) entry which is preliminary data.</text>
</comment>
<feature type="non-terminal residue" evidence="2">
    <location>
        <position position="46"/>
    </location>
</feature>
<keyword evidence="3" id="KW-1185">Reference proteome</keyword>
<gene>
    <name evidence="2" type="ORF">AMORRO_LOCUS8529</name>
</gene>
<accession>A0A9N9CW73</accession>
<reference evidence="2" key="1">
    <citation type="submission" date="2021-06" db="EMBL/GenBank/DDBJ databases">
        <authorList>
            <person name="Kallberg Y."/>
            <person name="Tangrot J."/>
            <person name="Rosling A."/>
        </authorList>
    </citation>
    <scope>NUCLEOTIDE SEQUENCE</scope>
    <source>
        <strain evidence="2">CL551</strain>
    </source>
</reference>
<evidence type="ECO:0000313" key="2">
    <source>
        <dbReference type="EMBL" id="CAG8617975.1"/>
    </source>
</evidence>